<name>A0ABV5IEQ3_9ACTN</name>
<keyword evidence="3" id="KW-1185">Reference proteome</keyword>
<accession>A0ABV5IEQ3</accession>
<gene>
    <name evidence="2" type="ORF">ACFFV7_15100</name>
</gene>
<dbReference type="RefSeq" id="WP_189651396.1">
    <property type="nucleotide sequence ID" value="NZ_BMRC01000019.1"/>
</dbReference>
<feature type="region of interest" description="Disordered" evidence="1">
    <location>
        <begin position="256"/>
        <end position="279"/>
    </location>
</feature>
<evidence type="ECO:0000313" key="3">
    <source>
        <dbReference type="Proteomes" id="UP001589647"/>
    </source>
</evidence>
<protein>
    <submittedName>
        <fullName evidence="2">TIGR04222 domain-containing membrane protein</fullName>
    </submittedName>
</protein>
<reference evidence="2 3" key="1">
    <citation type="submission" date="2024-09" db="EMBL/GenBank/DDBJ databases">
        <authorList>
            <person name="Sun Q."/>
            <person name="Mori K."/>
        </authorList>
    </citation>
    <scope>NUCLEOTIDE SEQUENCE [LARGE SCALE GENOMIC DNA]</scope>
    <source>
        <strain evidence="2 3">CCM 3426</strain>
    </source>
</reference>
<dbReference type="Proteomes" id="UP001589647">
    <property type="component" value="Unassembled WGS sequence"/>
</dbReference>
<dbReference type="NCBIfam" id="TIGR04222">
    <property type="entry name" value="near_uncomplex"/>
    <property type="match status" value="1"/>
</dbReference>
<evidence type="ECO:0000313" key="2">
    <source>
        <dbReference type="EMBL" id="MFB9202525.1"/>
    </source>
</evidence>
<comment type="caution">
    <text evidence="2">The sequence shown here is derived from an EMBL/GenBank/DDBJ whole genome shotgun (WGS) entry which is preliminary data.</text>
</comment>
<dbReference type="InterPro" id="IPR026467">
    <property type="entry name" value="Ser/Gly_Cys_C_dom"/>
</dbReference>
<dbReference type="EMBL" id="JBHMEI010000009">
    <property type="protein sequence ID" value="MFB9202525.1"/>
    <property type="molecule type" value="Genomic_DNA"/>
</dbReference>
<sequence length="307" mass="30470">MDLFLLILAVALAVTATVTVLAVRREHIAIRGAATEPRPHDLGPYELAFLAGGARRAAETAVGLLAASGAVRVSRDGRVHQVAGAQSTGEPVEDAVLAEVERSPGDWASTIRHRVSQGETLDELRHRLGRIGAIHPTGSFIQVDRLIVRLRVLAVLALAGAVVEALSVAAEGTSPLPLAALGVLAGTVVGAPTAIAGHRRSFPTDLTAAGQAALDRAKLDHPPGTSGGPVAVALYGLGELNDANLTLAINGSPDLTLLRGRRRSGPGGHVQSESAGGHGGGCGAPGCGGGSGCGGGGCGGGCGGGGS</sequence>
<evidence type="ECO:0000256" key="1">
    <source>
        <dbReference type="SAM" id="MobiDB-lite"/>
    </source>
</evidence>
<organism evidence="2 3">
    <name type="scientific">Nonomuraea spiralis</name>
    <dbReference type="NCBI Taxonomy" id="46182"/>
    <lineage>
        <taxon>Bacteria</taxon>
        <taxon>Bacillati</taxon>
        <taxon>Actinomycetota</taxon>
        <taxon>Actinomycetes</taxon>
        <taxon>Streptosporangiales</taxon>
        <taxon>Streptosporangiaceae</taxon>
        <taxon>Nonomuraea</taxon>
    </lineage>
</organism>
<proteinExistence type="predicted"/>